<organism evidence="2 3">
    <name type="scientific">Zasmidium cellare</name>
    <name type="common">Wine cellar mold</name>
    <name type="synonym">Racodium cellare</name>
    <dbReference type="NCBI Taxonomy" id="395010"/>
    <lineage>
        <taxon>Eukaryota</taxon>
        <taxon>Fungi</taxon>
        <taxon>Dikarya</taxon>
        <taxon>Ascomycota</taxon>
        <taxon>Pezizomycotina</taxon>
        <taxon>Dothideomycetes</taxon>
        <taxon>Dothideomycetidae</taxon>
        <taxon>Mycosphaerellales</taxon>
        <taxon>Mycosphaerellaceae</taxon>
        <taxon>Zasmidium</taxon>
    </lineage>
</organism>
<dbReference type="Proteomes" id="UP001305779">
    <property type="component" value="Unassembled WGS sequence"/>
</dbReference>
<gene>
    <name evidence="2" type="ORF">PRZ48_012634</name>
</gene>
<comment type="caution">
    <text evidence="2">The sequence shown here is derived from an EMBL/GenBank/DDBJ whole genome shotgun (WGS) entry which is preliminary data.</text>
</comment>
<reference evidence="2 3" key="1">
    <citation type="journal article" date="2023" name="G3 (Bethesda)">
        <title>A chromosome-level genome assembly of Zasmidium syzygii isolated from banana leaves.</title>
        <authorList>
            <person name="van Westerhoven A.C."/>
            <person name="Mehrabi R."/>
            <person name="Talebi R."/>
            <person name="Steentjes M.B.F."/>
            <person name="Corcolon B."/>
            <person name="Chong P.A."/>
            <person name="Kema G.H.J."/>
            <person name="Seidl M.F."/>
        </authorList>
    </citation>
    <scope>NUCLEOTIDE SEQUENCE [LARGE SCALE GENOMIC DNA]</scope>
    <source>
        <strain evidence="2 3">P124</strain>
    </source>
</reference>
<evidence type="ECO:0000313" key="3">
    <source>
        <dbReference type="Proteomes" id="UP001305779"/>
    </source>
</evidence>
<feature type="signal peptide" evidence="1">
    <location>
        <begin position="1"/>
        <end position="20"/>
    </location>
</feature>
<protein>
    <submittedName>
        <fullName evidence="2">Uncharacterized protein</fullName>
    </submittedName>
</protein>
<accession>A0ABR0E5E7</accession>
<evidence type="ECO:0000256" key="1">
    <source>
        <dbReference type="SAM" id="SignalP"/>
    </source>
</evidence>
<feature type="chain" id="PRO_5045832191" evidence="1">
    <location>
        <begin position="21"/>
        <end position="120"/>
    </location>
</feature>
<proteinExistence type="predicted"/>
<name>A0ABR0E5E7_ZASCE</name>
<keyword evidence="3" id="KW-1185">Reference proteome</keyword>
<keyword evidence="1" id="KW-0732">Signal</keyword>
<dbReference type="EMBL" id="JAXOVC010000010">
    <property type="protein sequence ID" value="KAK4496652.1"/>
    <property type="molecule type" value="Genomic_DNA"/>
</dbReference>
<evidence type="ECO:0000313" key="2">
    <source>
        <dbReference type="EMBL" id="KAK4496652.1"/>
    </source>
</evidence>
<sequence length="120" mass="13353">MQFLTISLIALGAVLQPAAAKCYGSGDNWNNQGAAREWVRHACSDQGGMFTGFYDRLQSKEMCVEGNFFQVKNENGNQGFDLDNNDCIMRLYNEISCGKGGENHVAGWFFRGLVPQKSLF</sequence>